<evidence type="ECO:0000256" key="8">
    <source>
        <dbReference type="ARBA" id="ARBA00022842"/>
    </source>
</evidence>
<reference evidence="12" key="1">
    <citation type="submission" date="2020-08" db="EMBL/GenBank/DDBJ databases">
        <title>Spodoptera exigua strain:BAW_Kor-Di-RS1 Genome sequencing and assembly.</title>
        <authorList>
            <person name="Kim J."/>
            <person name="Nam H.Y."/>
            <person name="Kwon M."/>
            <person name="Choi J.H."/>
            <person name="Cho S.R."/>
            <person name="Kim G.-H."/>
        </authorList>
    </citation>
    <scope>NUCLEOTIDE SEQUENCE</scope>
    <source>
        <strain evidence="12">BAW_Kor-Di-RS1</strain>
        <tissue evidence="12">Whole-body</tissue>
    </source>
</reference>
<dbReference type="InterPro" id="IPR006439">
    <property type="entry name" value="HAD-SF_hydro_IA"/>
</dbReference>
<keyword evidence="13" id="KW-1185">Reference proteome</keyword>
<dbReference type="GO" id="GO:0008841">
    <property type="term" value="F:dihydrofolate synthase activity"/>
    <property type="evidence" value="ECO:0007669"/>
    <property type="project" value="TreeGrafter"/>
</dbReference>
<evidence type="ECO:0000256" key="2">
    <source>
        <dbReference type="ARBA" id="ARBA00008276"/>
    </source>
</evidence>
<gene>
    <name evidence="12" type="ORF">HW555_014079</name>
</gene>
<dbReference type="Proteomes" id="UP000648187">
    <property type="component" value="Unassembled WGS sequence"/>
</dbReference>
<dbReference type="AlphaFoldDB" id="A0A835G0B5"/>
<evidence type="ECO:0000256" key="5">
    <source>
        <dbReference type="ARBA" id="ARBA00022723"/>
    </source>
</evidence>
<evidence type="ECO:0000256" key="6">
    <source>
        <dbReference type="ARBA" id="ARBA00022741"/>
    </source>
</evidence>
<feature type="domain" description="Mur ligase central" evidence="11">
    <location>
        <begin position="46"/>
        <end position="273"/>
    </location>
</feature>
<dbReference type="InterPro" id="IPR013221">
    <property type="entry name" value="Mur_ligase_cen"/>
</dbReference>
<evidence type="ECO:0000259" key="11">
    <source>
        <dbReference type="Pfam" id="PF08245"/>
    </source>
</evidence>
<dbReference type="Gene3D" id="3.40.50.1000">
    <property type="entry name" value="HAD superfamily/HAD-like"/>
    <property type="match status" value="1"/>
</dbReference>
<keyword evidence="7" id="KW-0067">ATP-binding</keyword>
<dbReference type="Gene3D" id="3.90.190.20">
    <property type="entry name" value="Mur ligase, C-terminal domain"/>
    <property type="match status" value="1"/>
</dbReference>
<dbReference type="SUPFAM" id="SSF53623">
    <property type="entry name" value="MurD-like peptide ligases, catalytic domain"/>
    <property type="match status" value="1"/>
</dbReference>
<dbReference type="Pfam" id="PF08245">
    <property type="entry name" value="Mur_ligase_M"/>
    <property type="match status" value="1"/>
</dbReference>
<dbReference type="GO" id="GO:0004326">
    <property type="term" value="F:tetrahydrofolylpolyglutamate synthase activity"/>
    <property type="evidence" value="ECO:0007669"/>
    <property type="project" value="UniProtKB-EC"/>
</dbReference>
<comment type="caution">
    <text evidence="12">The sequence shown here is derived from an EMBL/GenBank/DDBJ whole genome shotgun (WGS) entry which is preliminary data.</text>
</comment>
<dbReference type="PROSITE" id="PS01011">
    <property type="entry name" value="FOLYLPOLYGLU_SYNT_1"/>
    <property type="match status" value="1"/>
</dbReference>
<sequence length="589" mass="66497">MSLTIEEAIEWIHSRLPFGSRPGLERVEELLKRVGNPEAKVPTIHIAGTNGKGSTVTYLRCMLEELGLKVGTFTSPYIEHFNERIAINGRGIPNKQLVHYVEKYQVLVSEMDQQAESAGITEFETLTAMAFDYFLDEQVDIAIIEVGLGGLLDSTNVVKPMLTAITTIGKDHTEILGDTLEKIAFQKAGIIKENIPVVTGNIEEEAFIVINEIAKEKHSHLYRFGVDYKAEYLHPDKNWGEVFHFYGEAGKLPNIKVSLLGRHQVENAAVAIQLFYLYCRDQQINFSDRDIYQGLSNAQWPGRMEKISDEPFIILDGAHNDHAMRRLAENLKKEFPNREINILFSALSTKNVDQMIGLLKKVPNVHLYLTTFDYPRAIDLSKMEHYEDVKTEIVSLWQFGLGEILEKMSADDLLFLGVSDEEVQENYHRIFQDFGKERVEEFIQRSYEDTYQVFESGKVPLKEGVLELLDYLDEQKVPRIVASSNVRPAIELLLDGAGIKERFSGIVSAEDVTRAKPDPEIFKKALTVLGTTAANTLIFEDSFHGVTAADAAGIPVIMVPDLLAPSDEIKKKTLEIFESLKQVPTYLQK</sequence>
<evidence type="ECO:0000256" key="4">
    <source>
        <dbReference type="ARBA" id="ARBA00022598"/>
    </source>
</evidence>
<dbReference type="GO" id="GO:0046872">
    <property type="term" value="F:metal ion binding"/>
    <property type="evidence" value="ECO:0007669"/>
    <property type="project" value="UniProtKB-KW"/>
</dbReference>
<dbReference type="InterPro" id="IPR001645">
    <property type="entry name" value="Folylpolyglutamate_synth"/>
</dbReference>
<keyword evidence="4" id="KW-0436">Ligase</keyword>
<dbReference type="InterPro" id="IPR023214">
    <property type="entry name" value="HAD_sf"/>
</dbReference>
<dbReference type="InterPro" id="IPR041492">
    <property type="entry name" value="HAD_2"/>
</dbReference>
<dbReference type="EMBL" id="JACKWZ010000845">
    <property type="protein sequence ID" value="KAF9404964.1"/>
    <property type="molecule type" value="Genomic_DNA"/>
</dbReference>
<accession>A0A835G0B5</accession>
<dbReference type="NCBIfam" id="TIGR01499">
    <property type="entry name" value="folC"/>
    <property type="match status" value="1"/>
</dbReference>
<dbReference type="InterPro" id="IPR004101">
    <property type="entry name" value="Mur_ligase_C"/>
</dbReference>
<dbReference type="CDD" id="cd07505">
    <property type="entry name" value="HAD_BPGM-like"/>
    <property type="match status" value="1"/>
</dbReference>
<evidence type="ECO:0000256" key="1">
    <source>
        <dbReference type="ARBA" id="ARBA00001946"/>
    </source>
</evidence>
<evidence type="ECO:0000256" key="3">
    <source>
        <dbReference type="ARBA" id="ARBA00013025"/>
    </source>
</evidence>
<dbReference type="FunFam" id="3.40.1190.10:FF:000011">
    <property type="entry name" value="Folylpolyglutamate synthase/dihydrofolate synthase"/>
    <property type="match status" value="1"/>
</dbReference>
<dbReference type="NCBIfam" id="TIGR01509">
    <property type="entry name" value="HAD-SF-IA-v3"/>
    <property type="match status" value="1"/>
</dbReference>
<keyword evidence="6" id="KW-0547">Nucleotide-binding</keyword>
<evidence type="ECO:0000259" key="10">
    <source>
        <dbReference type="Pfam" id="PF02875"/>
    </source>
</evidence>
<dbReference type="PANTHER" id="PTHR11136:SF0">
    <property type="entry name" value="DIHYDROFOLATE SYNTHETASE-RELATED"/>
    <property type="match status" value="1"/>
</dbReference>
<comment type="similarity">
    <text evidence="2">Belongs to the folylpolyglutamate synthase family.</text>
</comment>
<dbReference type="SUPFAM" id="SSF53244">
    <property type="entry name" value="MurD-like peptide ligases, peptide-binding domain"/>
    <property type="match status" value="1"/>
</dbReference>
<proteinExistence type="inferred from homology"/>
<dbReference type="InterPro" id="IPR036615">
    <property type="entry name" value="Mur_ligase_C_dom_sf"/>
</dbReference>
<name>A0A835G0B5_SPOEX</name>
<dbReference type="EC" id="6.3.2.17" evidence="3"/>
<dbReference type="Pfam" id="PF13419">
    <property type="entry name" value="HAD_2"/>
    <property type="match status" value="1"/>
</dbReference>
<dbReference type="GO" id="GO:0005524">
    <property type="term" value="F:ATP binding"/>
    <property type="evidence" value="ECO:0007669"/>
    <property type="project" value="UniProtKB-KW"/>
</dbReference>
<dbReference type="SUPFAM" id="SSF56784">
    <property type="entry name" value="HAD-like"/>
    <property type="match status" value="1"/>
</dbReference>
<evidence type="ECO:0000313" key="13">
    <source>
        <dbReference type="Proteomes" id="UP000648187"/>
    </source>
</evidence>
<keyword evidence="5" id="KW-0479">Metal-binding</keyword>
<feature type="domain" description="Mur ligase C-terminal" evidence="10">
    <location>
        <begin position="302"/>
        <end position="383"/>
    </location>
</feature>
<dbReference type="Pfam" id="PF02875">
    <property type="entry name" value="Mur_ligase_C"/>
    <property type="match status" value="1"/>
</dbReference>
<dbReference type="InterPro" id="IPR018109">
    <property type="entry name" value="Folylpolyglutamate_synth_CS"/>
</dbReference>
<evidence type="ECO:0000313" key="12">
    <source>
        <dbReference type="EMBL" id="KAF9404964.1"/>
    </source>
</evidence>
<dbReference type="InterPro" id="IPR036565">
    <property type="entry name" value="Mur-like_cat_sf"/>
</dbReference>
<evidence type="ECO:0000256" key="7">
    <source>
        <dbReference type="ARBA" id="ARBA00022840"/>
    </source>
</evidence>
<dbReference type="PROSITE" id="PS01012">
    <property type="entry name" value="FOLYLPOLYGLU_SYNT_2"/>
    <property type="match status" value="1"/>
</dbReference>
<keyword evidence="8" id="KW-0460">Magnesium</keyword>
<protein>
    <recommendedName>
        <fullName evidence="3">tetrahydrofolate synthase</fullName>
        <ecNumber evidence="3">6.3.2.17</ecNumber>
    </recommendedName>
</protein>
<evidence type="ECO:0000256" key="9">
    <source>
        <dbReference type="ARBA" id="ARBA00047493"/>
    </source>
</evidence>
<dbReference type="PANTHER" id="PTHR11136">
    <property type="entry name" value="FOLYLPOLYGLUTAMATE SYNTHASE-RELATED"/>
    <property type="match status" value="1"/>
</dbReference>
<dbReference type="GO" id="GO:0005737">
    <property type="term" value="C:cytoplasm"/>
    <property type="evidence" value="ECO:0007669"/>
    <property type="project" value="TreeGrafter"/>
</dbReference>
<comment type="cofactor">
    <cofactor evidence="1">
        <name>Mg(2+)</name>
        <dbReference type="ChEBI" id="CHEBI:18420"/>
    </cofactor>
</comment>
<dbReference type="InterPro" id="IPR036412">
    <property type="entry name" value="HAD-like_sf"/>
</dbReference>
<comment type="catalytic activity">
    <reaction evidence="9">
        <text>(6S)-5,6,7,8-tetrahydrofolyl-(gamma-L-Glu)(n) + L-glutamate + ATP = (6S)-5,6,7,8-tetrahydrofolyl-(gamma-L-Glu)(n+1) + ADP + phosphate + H(+)</text>
        <dbReference type="Rhea" id="RHEA:10580"/>
        <dbReference type="Rhea" id="RHEA-COMP:14738"/>
        <dbReference type="Rhea" id="RHEA-COMP:14740"/>
        <dbReference type="ChEBI" id="CHEBI:15378"/>
        <dbReference type="ChEBI" id="CHEBI:29985"/>
        <dbReference type="ChEBI" id="CHEBI:30616"/>
        <dbReference type="ChEBI" id="CHEBI:43474"/>
        <dbReference type="ChEBI" id="CHEBI:141005"/>
        <dbReference type="ChEBI" id="CHEBI:456216"/>
        <dbReference type="EC" id="6.3.2.17"/>
    </reaction>
</comment>
<organism evidence="12 13">
    <name type="scientific">Spodoptera exigua</name>
    <name type="common">Beet armyworm</name>
    <name type="synonym">Noctua fulgens</name>
    <dbReference type="NCBI Taxonomy" id="7107"/>
    <lineage>
        <taxon>Eukaryota</taxon>
        <taxon>Metazoa</taxon>
        <taxon>Ecdysozoa</taxon>
        <taxon>Arthropoda</taxon>
        <taxon>Hexapoda</taxon>
        <taxon>Insecta</taxon>
        <taxon>Pterygota</taxon>
        <taxon>Neoptera</taxon>
        <taxon>Endopterygota</taxon>
        <taxon>Lepidoptera</taxon>
        <taxon>Glossata</taxon>
        <taxon>Ditrysia</taxon>
        <taxon>Noctuoidea</taxon>
        <taxon>Noctuidae</taxon>
        <taxon>Amphipyrinae</taxon>
        <taxon>Spodoptera</taxon>
    </lineage>
</organism>
<dbReference type="Gene3D" id="3.40.1190.10">
    <property type="entry name" value="Mur-like, catalytic domain"/>
    <property type="match status" value="1"/>
</dbReference>